<comment type="subunit">
    <text evidence="10">Homodimer.</text>
</comment>
<dbReference type="AlphaFoldDB" id="A0A0S2TGM6"/>
<dbReference type="FunFam" id="3.60.20.10:FF:000006">
    <property type="entry name" value="Glutamine--fructose-6-phosphate aminotransferase [isomerizing]"/>
    <property type="match status" value="1"/>
</dbReference>
<dbReference type="InterPro" id="IPR005855">
    <property type="entry name" value="GFAT"/>
</dbReference>
<dbReference type="GO" id="GO:0006002">
    <property type="term" value="P:fructose 6-phosphate metabolic process"/>
    <property type="evidence" value="ECO:0007669"/>
    <property type="project" value="TreeGrafter"/>
</dbReference>
<dbReference type="GO" id="GO:0005829">
    <property type="term" value="C:cytosol"/>
    <property type="evidence" value="ECO:0007669"/>
    <property type="project" value="TreeGrafter"/>
</dbReference>
<gene>
    <name evidence="10" type="primary">glmS</name>
    <name evidence="13" type="ORF">Tel_14600</name>
</gene>
<feature type="initiator methionine" description="Removed" evidence="10">
    <location>
        <position position="1"/>
    </location>
</feature>
<keyword evidence="14" id="KW-1185">Reference proteome</keyword>
<evidence type="ECO:0000313" key="14">
    <source>
        <dbReference type="Proteomes" id="UP000055136"/>
    </source>
</evidence>
<dbReference type="InterPro" id="IPR001347">
    <property type="entry name" value="SIS_dom"/>
</dbReference>
<feature type="domain" description="SIS" evidence="12">
    <location>
        <begin position="459"/>
        <end position="600"/>
    </location>
</feature>
<accession>A0A0S2TGM6</accession>
<dbReference type="SUPFAM" id="SSF56235">
    <property type="entry name" value="N-terminal nucleophile aminohydrolases (Ntn hydrolases)"/>
    <property type="match status" value="1"/>
</dbReference>
<dbReference type="GO" id="GO:0006487">
    <property type="term" value="P:protein N-linked glycosylation"/>
    <property type="evidence" value="ECO:0007669"/>
    <property type="project" value="TreeGrafter"/>
</dbReference>
<dbReference type="PROSITE" id="PS51464">
    <property type="entry name" value="SIS"/>
    <property type="match status" value="2"/>
</dbReference>
<evidence type="ECO:0000259" key="11">
    <source>
        <dbReference type="PROSITE" id="PS51278"/>
    </source>
</evidence>
<keyword evidence="8" id="KW-0677">Repeat</keyword>
<proteinExistence type="inferred from homology"/>
<dbReference type="InterPro" id="IPR017932">
    <property type="entry name" value="GATase_2_dom"/>
</dbReference>
<name>A0A0S2TGM6_9GAMM</name>
<dbReference type="PANTHER" id="PTHR10937">
    <property type="entry name" value="GLUCOSAMINE--FRUCTOSE-6-PHOSPHATE AMINOTRANSFERASE, ISOMERIZING"/>
    <property type="match status" value="1"/>
</dbReference>
<evidence type="ECO:0000256" key="8">
    <source>
        <dbReference type="ARBA" id="ARBA00022737"/>
    </source>
</evidence>
<dbReference type="Pfam" id="PF13522">
    <property type="entry name" value="GATase_6"/>
    <property type="match status" value="1"/>
</dbReference>
<dbReference type="EC" id="2.6.1.16" evidence="3 10"/>
<evidence type="ECO:0000256" key="3">
    <source>
        <dbReference type="ARBA" id="ARBA00012916"/>
    </source>
</evidence>
<dbReference type="KEGG" id="tee:Tel_14600"/>
<dbReference type="InterPro" id="IPR035490">
    <property type="entry name" value="GlmS/FrlB_SIS"/>
</dbReference>
<dbReference type="PROSITE" id="PS51278">
    <property type="entry name" value="GATASE_TYPE_2"/>
    <property type="match status" value="1"/>
</dbReference>
<feature type="domain" description="SIS" evidence="12">
    <location>
        <begin position="286"/>
        <end position="427"/>
    </location>
</feature>
<dbReference type="GO" id="GO:0005975">
    <property type="term" value="P:carbohydrate metabolic process"/>
    <property type="evidence" value="ECO:0007669"/>
    <property type="project" value="UniProtKB-UniRule"/>
</dbReference>
<evidence type="ECO:0000256" key="2">
    <source>
        <dbReference type="ARBA" id="ARBA00004496"/>
    </source>
</evidence>
<evidence type="ECO:0000256" key="10">
    <source>
        <dbReference type="HAMAP-Rule" id="MF_00164"/>
    </source>
</evidence>
<dbReference type="Pfam" id="PF01380">
    <property type="entry name" value="SIS"/>
    <property type="match status" value="2"/>
</dbReference>
<evidence type="ECO:0000256" key="5">
    <source>
        <dbReference type="ARBA" id="ARBA00022490"/>
    </source>
</evidence>
<dbReference type="Gene3D" id="3.60.20.10">
    <property type="entry name" value="Glutamine Phosphoribosylpyrophosphate, subunit 1, domain 1"/>
    <property type="match status" value="1"/>
</dbReference>
<dbReference type="STRING" id="1748243.Tel_14600"/>
<dbReference type="Proteomes" id="UP000055136">
    <property type="component" value="Chromosome"/>
</dbReference>
<feature type="active site" description="For Fru-6P isomerization activity" evidence="10">
    <location>
        <position position="605"/>
    </location>
</feature>
<dbReference type="InterPro" id="IPR047084">
    <property type="entry name" value="GFAT_N"/>
</dbReference>
<keyword evidence="7 10" id="KW-0808">Transferase</keyword>
<comment type="catalytic activity">
    <reaction evidence="1 10">
        <text>D-fructose 6-phosphate + L-glutamine = D-glucosamine 6-phosphate + L-glutamate</text>
        <dbReference type="Rhea" id="RHEA:13237"/>
        <dbReference type="ChEBI" id="CHEBI:29985"/>
        <dbReference type="ChEBI" id="CHEBI:58359"/>
        <dbReference type="ChEBI" id="CHEBI:58725"/>
        <dbReference type="ChEBI" id="CHEBI:61527"/>
        <dbReference type="EC" id="2.6.1.16"/>
    </reaction>
</comment>
<evidence type="ECO:0000256" key="7">
    <source>
        <dbReference type="ARBA" id="ARBA00022679"/>
    </source>
</evidence>
<evidence type="ECO:0000256" key="6">
    <source>
        <dbReference type="ARBA" id="ARBA00022576"/>
    </source>
</evidence>
<dbReference type="HAMAP" id="MF_00164">
    <property type="entry name" value="GlmS"/>
    <property type="match status" value="1"/>
</dbReference>
<comment type="subcellular location">
    <subcellularLocation>
        <location evidence="2 10">Cytoplasm</location>
    </subcellularLocation>
</comment>
<dbReference type="PANTHER" id="PTHR10937:SF0">
    <property type="entry name" value="GLUTAMINE--FRUCTOSE-6-PHOSPHATE TRANSAMINASE (ISOMERIZING)"/>
    <property type="match status" value="1"/>
</dbReference>
<feature type="active site" description="Nucleophile; for GATase activity" evidence="10">
    <location>
        <position position="2"/>
    </location>
</feature>
<evidence type="ECO:0000256" key="9">
    <source>
        <dbReference type="ARBA" id="ARBA00022962"/>
    </source>
</evidence>
<keyword evidence="6 10" id="KW-0032">Aminotransferase</keyword>
<keyword evidence="9" id="KW-0315">Glutamine amidotransferase</keyword>
<dbReference type="GO" id="GO:0006047">
    <property type="term" value="P:UDP-N-acetylglucosamine metabolic process"/>
    <property type="evidence" value="ECO:0007669"/>
    <property type="project" value="TreeGrafter"/>
</dbReference>
<dbReference type="EMBL" id="CP013099">
    <property type="protein sequence ID" value="ALP54274.1"/>
    <property type="molecule type" value="Genomic_DNA"/>
</dbReference>
<dbReference type="FunFam" id="3.40.50.10490:FF:000001">
    <property type="entry name" value="Glutamine--fructose-6-phosphate aminotransferase [isomerizing]"/>
    <property type="match status" value="1"/>
</dbReference>
<evidence type="ECO:0000259" key="12">
    <source>
        <dbReference type="PROSITE" id="PS51464"/>
    </source>
</evidence>
<dbReference type="GO" id="GO:0097367">
    <property type="term" value="F:carbohydrate derivative binding"/>
    <property type="evidence" value="ECO:0007669"/>
    <property type="project" value="InterPro"/>
</dbReference>
<feature type="domain" description="Glutamine amidotransferase type-2" evidence="11">
    <location>
        <begin position="2"/>
        <end position="219"/>
    </location>
</feature>
<dbReference type="NCBIfam" id="TIGR01135">
    <property type="entry name" value="glmS"/>
    <property type="match status" value="1"/>
</dbReference>
<dbReference type="CDD" id="cd05009">
    <property type="entry name" value="SIS_GlmS_GlmD_2"/>
    <property type="match status" value="1"/>
</dbReference>
<protein>
    <recommendedName>
        <fullName evidence="4 10">Glutamine--fructose-6-phosphate aminotransferase [isomerizing]</fullName>
        <ecNumber evidence="3 10">2.6.1.16</ecNumber>
    </recommendedName>
    <alternativeName>
        <fullName evidence="10">D-fructose-6-phosphate amidotransferase</fullName>
    </alternativeName>
    <alternativeName>
        <fullName evidence="10">GFAT</fullName>
    </alternativeName>
    <alternativeName>
        <fullName evidence="10">Glucosamine-6-phosphate synthase</fullName>
    </alternativeName>
    <alternativeName>
        <fullName evidence="10">Hexosephosphate aminotransferase</fullName>
    </alternativeName>
    <alternativeName>
        <fullName evidence="10">L-glutamine--D-fructose-6-phosphate amidotransferase</fullName>
    </alternativeName>
</protein>
<keyword evidence="5 10" id="KW-0963">Cytoplasm</keyword>
<evidence type="ECO:0000256" key="4">
    <source>
        <dbReference type="ARBA" id="ARBA00016090"/>
    </source>
</evidence>
<reference evidence="13" key="1">
    <citation type="submission" date="2015-10" db="EMBL/GenBank/DDBJ databases">
        <title>Description of Candidatus Tenderia electrophaga gen. nov, sp. nov., an Uncultivated Electroautotroph from a Biocathode Enrichment.</title>
        <authorList>
            <person name="Eddie B.J."/>
            <person name="Malanoski A.P."/>
            <person name="Wang Z."/>
            <person name="Hall R.J."/>
            <person name="Oh S.D."/>
            <person name="Heiner C."/>
            <person name="Lin B."/>
            <person name="Strycharz-Glaven S.M."/>
        </authorList>
    </citation>
    <scope>NUCLEOTIDE SEQUENCE [LARGE SCALE GENOMIC DNA]</scope>
    <source>
        <strain evidence="13">NRL1</strain>
    </source>
</reference>
<sequence length="610" mass="66309">MCGIIGAVAERDVVPILLEGLRRLEYRGYDSAGVAVIDDKDCIDRVRTVGKVAELDGALKQHPLAGKTGIAHTRWATHGKPSQSNAHPHICRKSVAIVHNGIIENHELLRKSQTDGGHAFTSETDTEVVVHQIYDYQQQGKGLLDAVRTTVADLEGAYALGVISNHDKARIIAARRGSPLVIGIGIGEHFIASDVAALLPVTQKFIFLEDGDIADITRDSLTIYDERGEIVERPLKISQLSADAMERGSYRHYMLKEIFEQPRAIAETLEGRLSGDTVLEQSFGPGAKDILDSVKGVHIIACGTSYHAGLVAKYWLEAIAGVPCSVEVASEFRYRHPIARRNSLVIAISQSGETADTLAALQEAKKLGFGHTMAICNVPESSMVREADLALMTRAGPEIGVASTKAFTTQLTALMLLVVVLGRRHGMAAQTEIKLVEQLRSLPRRIEEVLTLNDAIEELAEFFANKHNALFLGRGAQYPVAMEGALKLKEISYIHAEAYPAGELKHGPLALVDAEMPVIAVAPNNELLEKLKSNLQEVRARGGELIVFADAQVDMKSDSNVRVMTVAPTEDPIAPIIYTVPLQLLSYYVAVLKGTDVDQPRNLAKSVTVE</sequence>
<organism evidence="13 14">
    <name type="scientific">Candidatus Tenderia electrophaga</name>
    <dbReference type="NCBI Taxonomy" id="1748243"/>
    <lineage>
        <taxon>Bacteria</taxon>
        <taxon>Pseudomonadati</taxon>
        <taxon>Pseudomonadota</taxon>
        <taxon>Gammaproteobacteria</taxon>
        <taxon>Candidatus Tenderiales</taxon>
        <taxon>Candidatus Tenderiaceae</taxon>
        <taxon>Candidatus Tenderia</taxon>
    </lineage>
</organism>
<dbReference type="InterPro" id="IPR035466">
    <property type="entry name" value="GlmS/AgaS_SIS"/>
</dbReference>
<dbReference type="Gene3D" id="3.40.50.10490">
    <property type="entry name" value="Glucose-6-phosphate isomerase like protein, domain 1"/>
    <property type="match status" value="2"/>
</dbReference>
<dbReference type="SUPFAM" id="SSF53697">
    <property type="entry name" value="SIS domain"/>
    <property type="match status" value="1"/>
</dbReference>
<dbReference type="CDD" id="cd00714">
    <property type="entry name" value="GFAT"/>
    <property type="match status" value="1"/>
</dbReference>
<dbReference type="GO" id="GO:0004360">
    <property type="term" value="F:glutamine-fructose-6-phosphate transaminase (isomerizing) activity"/>
    <property type="evidence" value="ECO:0007669"/>
    <property type="project" value="UniProtKB-UniRule"/>
</dbReference>
<dbReference type="InterPro" id="IPR029055">
    <property type="entry name" value="Ntn_hydrolases_N"/>
</dbReference>
<dbReference type="NCBIfam" id="NF001484">
    <property type="entry name" value="PRK00331.1"/>
    <property type="match status" value="1"/>
</dbReference>
<dbReference type="InterPro" id="IPR046348">
    <property type="entry name" value="SIS_dom_sf"/>
</dbReference>
<evidence type="ECO:0000313" key="13">
    <source>
        <dbReference type="EMBL" id="ALP54274.1"/>
    </source>
</evidence>
<dbReference type="CDD" id="cd05008">
    <property type="entry name" value="SIS_GlmS_GlmD_1"/>
    <property type="match status" value="1"/>
</dbReference>
<comment type="function">
    <text evidence="10">Catalyzes the first step in hexosamine metabolism, converting fructose-6P into glucosamine-6P using glutamine as a nitrogen source.</text>
</comment>
<evidence type="ECO:0000256" key="1">
    <source>
        <dbReference type="ARBA" id="ARBA00001031"/>
    </source>
</evidence>